<name>A0A409WH64_PSICY</name>
<dbReference type="Proteomes" id="UP000283269">
    <property type="component" value="Unassembled WGS sequence"/>
</dbReference>
<dbReference type="InParanoid" id="A0A409WH64"/>
<evidence type="ECO:0000313" key="3">
    <source>
        <dbReference type="Proteomes" id="UP000283269"/>
    </source>
</evidence>
<protein>
    <submittedName>
        <fullName evidence="2">Uncharacterized protein</fullName>
    </submittedName>
</protein>
<comment type="caution">
    <text evidence="2">The sequence shown here is derived from an EMBL/GenBank/DDBJ whole genome shotgun (WGS) entry which is preliminary data.</text>
</comment>
<proteinExistence type="predicted"/>
<keyword evidence="3" id="KW-1185">Reference proteome</keyword>
<dbReference type="AlphaFoldDB" id="A0A409WH64"/>
<dbReference type="OrthoDB" id="2987979at2759"/>
<feature type="compositionally biased region" description="Polar residues" evidence="1">
    <location>
        <begin position="9"/>
        <end position="21"/>
    </location>
</feature>
<gene>
    <name evidence="2" type="ORF">CVT25_015333</name>
</gene>
<organism evidence="2 3">
    <name type="scientific">Psilocybe cyanescens</name>
    <dbReference type="NCBI Taxonomy" id="93625"/>
    <lineage>
        <taxon>Eukaryota</taxon>
        <taxon>Fungi</taxon>
        <taxon>Dikarya</taxon>
        <taxon>Basidiomycota</taxon>
        <taxon>Agaricomycotina</taxon>
        <taxon>Agaricomycetes</taxon>
        <taxon>Agaricomycetidae</taxon>
        <taxon>Agaricales</taxon>
        <taxon>Agaricineae</taxon>
        <taxon>Strophariaceae</taxon>
        <taxon>Psilocybe</taxon>
    </lineage>
</organism>
<sequence length="572" mass="65105">MLAEIPGRTTPSPTSHPQITGNDIPDDVWRIIVRLVSLGGSVTQYMGVNRTFYNCALDRRYREVRWVVLDQDFVKQLDCLQSPPIAQRVHTLHIRAWFIQYLLKRDILFNSPSSPHKTKSTLMDSLLSISSTLGLDPFFKSRGWMLQHEDEQSKDSPLSFEATITSMIKAVEGMTNVVELNFEWRDLPLNKDTLMFLISTKRAFDNSLRKLTLRAPISKFRALLRNTNFGNIEELDFHFDYQTGHTSETSDPDVQNLLDTIIPFINQRRSSLQSLTISSSSSTDLSSFFSALPSDLRSLRRFGVDISFHQDFLSNPNGIIQFLESCAISLRHVSLLANWEHTHFGSVPKSQSADNSHVVMSNENNINTQSDNKPWVRMNNLLLAHPTCLSSLRSLQIPFISLGKTIPLVRRSSDTLTRLHLMGRYLTKNEVAEVVGLFSHRSLEFQHLELAVALLDYALLLTMATGLPDLISLVLIFEKYNDVLRFERSTVPRRIVTLLPFLKVLLSILTRGFFGLTKFSLKTSKASPENLYINISRFCLEIVGIREPAIFEIRNLRTAICQVFSLVLVSEI</sequence>
<feature type="region of interest" description="Disordered" evidence="1">
    <location>
        <begin position="1"/>
        <end position="21"/>
    </location>
</feature>
<reference evidence="2 3" key="1">
    <citation type="journal article" date="2018" name="Evol. Lett.">
        <title>Horizontal gene cluster transfer increased hallucinogenic mushroom diversity.</title>
        <authorList>
            <person name="Reynolds H.T."/>
            <person name="Vijayakumar V."/>
            <person name="Gluck-Thaler E."/>
            <person name="Korotkin H.B."/>
            <person name="Matheny P.B."/>
            <person name="Slot J.C."/>
        </authorList>
    </citation>
    <scope>NUCLEOTIDE SEQUENCE [LARGE SCALE GENOMIC DNA]</scope>
    <source>
        <strain evidence="2 3">2631</strain>
    </source>
</reference>
<evidence type="ECO:0000256" key="1">
    <source>
        <dbReference type="SAM" id="MobiDB-lite"/>
    </source>
</evidence>
<evidence type="ECO:0000313" key="2">
    <source>
        <dbReference type="EMBL" id="PPQ77839.1"/>
    </source>
</evidence>
<accession>A0A409WH64</accession>
<dbReference type="EMBL" id="NHYD01003433">
    <property type="protein sequence ID" value="PPQ77839.1"/>
    <property type="molecule type" value="Genomic_DNA"/>
</dbReference>